<keyword evidence="3" id="KW-0378">Hydrolase</keyword>
<dbReference type="Proteomes" id="UP000037251">
    <property type="component" value="Unassembled WGS sequence"/>
</dbReference>
<reference evidence="9" key="1">
    <citation type="submission" date="2015-07" db="EMBL/GenBank/DDBJ databases">
        <authorList>
            <person name="Ju K.-S."/>
            <person name="Doroghazi J.R."/>
            <person name="Metcalf W.W."/>
        </authorList>
    </citation>
    <scope>NUCLEOTIDE SEQUENCE [LARGE SCALE GENOMIC DNA]</scope>
    <source>
        <strain evidence="9">NRRL 2290</strain>
    </source>
</reference>
<proteinExistence type="inferred from homology"/>
<dbReference type="OrthoDB" id="4498590at2"/>
<comment type="caution">
    <text evidence="8">The sequence shown here is derived from an EMBL/GenBank/DDBJ whole genome shotgun (WGS) entry which is preliminary data.</text>
</comment>
<evidence type="ECO:0000313" key="9">
    <source>
        <dbReference type="Proteomes" id="UP000037251"/>
    </source>
</evidence>
<dbReference type="InterPro" id="IPR000073">
    <property type="entry name" value="AB_hydrolase_1"/>
</dbReference>
<sequence>MTRFVRLAALGAAAALLVSGCSGGSTDDDKSGGETGRAQTSPEGSGGASDALPSSLTSQRLDWNRCKATAQASAPGSDWECSTLKVPLDWSKPDGEKIDLALIRTKARGEKRIGSLLFNFGGPGQSGLSTMPAYAATASLLRERYDLVSWDPRGVGASEGVRCRSDREIEAAESVDITPDTAAEETAFFEDAAGFGRGCEEDAGKLMAHVSTTDTARDMDLMRQVLGDRKTHYFGISYGTELGGVYAHLFPENVGRLVLDAVSDPSADTVGHAENQARGFQRALDAYLKATGQDPARGSQKIVNLLKRIDREPLSTSSDRKLTEALAFLGIILPLYSEDSWPTLTSALAAAEQGDGSELLALADGYNDRDPSGRYGTGTHSQRVISCLDDKQRPTVEQTRKLLTRFERVSPVFGAFMGWDTTGWCHDWPVAGQYETPEVSAPGAAPILVVGNTGDPATPYEGTRKMADELGEGVGVVLTWKGEGHGAYGSGSDCVDSTVNAYLLTGTVPRDGRVCS</sequence>
<dbReference type="InterPro" id="IPR013595">
    <property type="entry name" value="Pept_S33_TAP-like_C"/>
</dbReference>
<dbReference type="Pfam" id="PF00561">
    <property type="entry name" value="Abhydrolase_1"/>
    <property type="match status" value="1"/>
</dbReference>
<accession>A0A0L8KSD4</accession>
<evidence type="ECO:0000256" key="3">
    <source>
        <dbReference type="ARBA" id="ARBA00022801"/>
    </source>
</evidence>
<dbReference type="InterPro" id="IPR029058">
    <property type="entry name" value="AB_hydrolase_fold"/>
</dbReference>
<dbReference type="PATRIC" id="fig|67356.5.peg.8236"/>
<dbReference type="eggNOG" id="COG0596">
    <property type="taxonomic scope" value="Bacteria"/>
</dbReference>
<protein>
    <submittedName>
        <fullName evidence="8">Peptidase</fullName>
    </submittedName>
</protein>
<dbReference type="STRING" id="67356.AQJ84_13435"/>
<evidence type="ECO:0000313" key="8">
    <source>
        <dbReference type="EMBL" id="KOG28807.1"/>
    </source>
</evidence>
<evidence type="ECO:0000256" key="5">
    <source>
        <dbReference type="SAM" id="SignalP"/>
    </source>
</evidence>
<dbReference type="AlphaFoldDB" id="A0A0L8KSD4"/>
<evidence type="ECO:0000259" key="7">
    <source>
        <dbReference type="Pfam" id="PF08386"/>
    </source>
</evidence>
<evidence type="ECO:0000256" key="2">
    <source>
        <dbReference type="ARBA" id="ARBA00022729"/>
    </source>
</evidence>
<dbReference type="EMBL" id="LGUS01000228">
    <property type="protein sequence ID" value="KOG28807.1"/>
    <property type="molecule type" value="Genomic_DNA"/>
</dbReference>
<feature type="domain" description="AB hydrolase-1" evidence="6">
    <location>
        <begin position="116"/>
        <end position="295"/>
    </location>
</feature>
<feature type="region of interest" description="Disordered" evidence="4">
    <location>
        <begin position="22"/>
        <end position="54"/>
    </location>
</feature>
<dbReference type="PROSITE" id="PS51257">
    <property type="entry name" value="PROKAR_LIPOPROTEIN"/>
    <property type="match status" value="1"/>
</dbReference>
<evidence type="ECO:0000256" key="4">
    <source>
        <dbReference type="SAM" id="MobiDB-lite"/>
    </source>
</evidence>
<organism evidence="8 9">
    <name type="scientific">Streptomyces resistomycificus</name>
    <dbReference type="NCBI Taxonomy" id="67356"/>
    <lineage>
        <taxon>Bacteria</taxon>
        <taxon>Bacillati</taxon>
        <taxon>Actinomycetota</taxon>
        <taxon>Actinomycetes</taxon>
        <taxon>Kitasatosporales</taxon>
        <taxon>Streptomycetaceae</taxon>
        <taxon>Streptomyces</taxon>
        <taxon>Streptomyces aurantiacus group</taxon>
    </lineage>
</organism>
<dbReference type="Gene3D" id="3.40.50.1820">
    <property type="entry name" value="alpha/beta hydrolase"/>
    <property type="match status" value="1"/>
</dbReference>
<dbReference type="PANTHER" id="PTHR43248">
    <property type="entry name" value="2-SUCCINYL-6-HYDROXY-2,4-CYCLOHEXADIENE-1-CARBOXYLATE SYNTHASE"/>
    <property type="match status" value="1"/>
</dbReference>
<dbReference type="InterPro" id="IPR051601">
    <property type="entry name" value="Serine_prot/Carboxylest_S33"/>
</dbReference>
<feature type="signal peptide" evidence="5">
    <location>
        <begin position="1"/>
        <end position="24"/>
    </location>
</feature>
<dbReference type="GO" id="GO:0016787">
    <property type="term" value="F:hydrolase activity"/>
    <property type="evidence" value="ECO:0007669"/>
    <property type="project" value="UniProtKB-KW"/>
</dbReference>
<dbReference type="PANTHER" id="PTHR43248:SF29">
    <property type="entry name" value="TRIPEPTIDYL AMINOPEPTIDASE"/>
    <property type="match status" value="1"/>
</dbReference>
<feature type="domain" description="Peptidase S33 tripeptidyl aminopeptidase-like C-terminal" evidence="7">
    <location>
        <begin position="410"/>
        <end position="515"/>
    </location>
</feature>
<dbReference type="SUPFAM" id="SSF53474">
    <property type="entry name" value="alpha/beta-Hydrolases"/>
    <property type="match status" value="1"/>
</dbReference>
<dbReference type="Pfam" id="PF08386">
    <property type="entry name" value="Abhydrolase_4"/>
    <property type="match status" value="1"/>
</dbReference>
<feature type="chain" id="PRO_5011858537" evidence="5">
    <location>
        <begin position="25"/>
        <end position="516"/>
    </location>
</feature>
<gene>
    <name evidence="8" type="ORF">ADK37_38495</name>
</gene>
<keyword evidence="2 5" id="KW-0732">Signal</keyword>
<evidence type="ECO:0000256" key="1">
    <source>
        <dbReference type="ARBA" id="ARBA00010088"/>
    </source>
</evidence>
<dbReference type="RefSeq" id="WP_030038284.1">
    <property type="nucleotide sequence ID" value="NZ_KL575587.1"/>
</dbReference>
<evidence type="ECO:0000259" key="6">
    <source>
        <dbReference type="Pfam" id="PF00561"/>
    </source>
</evidence>
<name>A0A0L8KSD4_9ACTN</name>
<comment type="similarity">
    <text evidence="1">Belongs to the peptidase S33 family.</text>
</comment>
<keyword evidence="9" id="KW-1185">Reference proteome</keyword>